<reference evidence="2" key="1">
    <citation type="journal article" date="2021" name="bioRxiv">
        <title>Whole Genome Assembly and Annotation of Northern Wild Rice, Zizania palustris L., Supports a Whole Genome Duplication in the Zizania Genus.</title>
        <authorList>
            <person name="Haas M."/>
            <person name="Kono T."/>
            <person name="Macchietto M."/>
            <person name="Millas R."/>
            <person name="McGilp L."/>
            <person name="Shao M."/>
            <person name="Duquette J."/>
            <person name="Hirsch C.N."/>
            <person name="Kimball J."/>
        </authorList>
    </citation>
    <scope>NUCLEOTIDE SEQUENCE</scope>
    <source>
        <tissue evidence="2">Fresh leaf tissue</tissue>
    </source>
</reference>
<reference evidence="2" key="2">
    <citation type="submission" date="2021-02" db="EMBL/GenBank/DDBJ databases">
        <authorList>
            <person name="Kimball J.A."/>
            <person name="Haas M.W."/>
            <person name="Macchietto M."/>
            <person name="Kono T."/>
            <person name="Duquette J."/>
            <person name="Shao M."/>
        </authorList>
    </citation>
    <scope>NUCLEOTIDE SEQUENCE</scope>
    <source>
        <tissue evidence="2">Fresh leaf tissue</tissue>
    </source>
</reference>
<organism evidence="2 3">
    <name type="scientific">Zizania palustris</name>
    <name type="common">Northern wild rice</name>
    <dbReference type="NCBI Taxonomy" id="103762"/>
    <lineage>
        <taxon>Eukaryota</taxon>
        <taxon>Viridiplantae</taxon>
        <taxon>Streptophyta</taxon>
        <taxon>Embryophyta</taxon>
        <taxon>Tracheophyta</taxon>
        <taxon>Spermatophyta</taxon>
        <taxon>Magnoliopsida</taxon>
        <taxon>Liliopsida</taxon>
        <taxon>Poales</taxon>
        <taxon>Poaceae</taxon>
        <taxon>BOP clade</taxon>
        <taxon>Oryzoideae</taxon>
        <taxon>Oryzeae</taxon>
        <taxon>Zizaniinae</taxon>
        <taxon>Zizania</taxon>
    </lineage>
</organism>
<dbReference type="Proteomes" id="UP000729402">
    <property type="component" value="Unassembled WGS sequence"/>
</dbReference>
<comment type="caution">
    <text evidence="2">The sequence shown here is derived from an EMBL/GenBank/DDBJ whole genome shotgun (WGS) entry which is preliminary data.</text>
</comment>
<proteinExistence type="predicted"/>
<evidence type="ECO:0000313" key="3">
    <source>
        <dbReference type="Proteomes" id="UP000729402"/>
    </source>
</evidence>
<feature type="signal peptide" evidence="1">
    <location>
        <begin position="1"/>
        <end position="31"/>
    </location>
</feature>
<dbReference type="OrthoDB" id="5318at2759"/>
<keyword evidence="3" id="KW-1185">Reference proteome</keyword>
<accession>A0A8J5WJ64</accession>
<dbReference type="EMBL" id="JAAALK010000080">
    <property type="protein sequence ID" value="KAG8092633.1"/>
    <property type="molecule type" value="Genomic_DNA"/>
</dbReference>
<feature type="chain" id="PRO_5035287639" evidence="1">
    <location>
        <begin position="32"/>
        <end position="173"/>
    </location>
</feature>
<evidence type="ECO:0000256" key="1">
    <source>
        <dbReference type="SAM" id="SignalP"/>
    </source>
</evidence>
<sequence>MRKQRSSSSPAAVSVGKLLLLMVMVISLVFALHTASVDAGRAPPNNMPGSPIPPKSLNTWYQSPVLIKGRRWLLAMAVYLQATGAARCRHSRDEDAGGTTTLEEQEQPIVVHRTVKETSGSVQYPMLMKWILLRKAKNRYSWIGFAEVPMALLRELKMSDEDKMSDVDGDTWG</sequence>
<gene>
    <name evidence="2" type="ORF">GUJ93_ZPchr0012g18976</name>
</gene>
<keyword evidence="1" id="KW-0732">Signal</keyword>
<name>A0A8J5WJ64_ZIZPA</name>
<evidence type="ECO:0000313" key="2">
    <source>
        <dbReference type="EMBL" id="KAG8092633.1"/>
    </source>
</evidence>
<dbReference type="AlphaFoldDB" id="A0A8J5WJ64"/>
<protein>
    <submittedName>
        <fullName evidence="2">Uncharacterized protein</fullName>
    </submittedName>
</protein>